<dbReference type="RefSeq" id="WP_174539959.1">
    <property type="nucleotide sequence ID" value="NZ_WHUT02000012.1"/>
</dbReference>
<reference evidence="1" key="1">
    <citation type="submission" date="2020-05" db="EMBL/GenBank/DDBJ databases">
        <title>Fertoebacter nigrum gen. nov., sp. nov., a new member of the family Rhodobacteraceae.</title>
        <authorList>
            <person name="Szuroczki S."/>
            <person name="Abbaszade G."/>
            <person name="Buni D."/>
            <person name="Schumann P."/>
            <person name="Toth E."/>
        </authorList>
    </citation>
    <scope>NUCLEOTIDE SEQUENCE</scope>
    <source>
        <strain evidence="1">RG-N-1a</strain>
    </source>
</reference>
<dbReference type="AlphaFoldDB" id="A0A8X8KQP7"/>
<evidence type="ECO:0000313" key="2">
    <source>
        <dbReference type="Proteomes" id="UP000484076"/>
    </source>
</evidence>
<dbReference type="Proteomes" id="UP000484076">
    <property type="component" value="Unassembled WGS sequence"/>
</dbReference>
<dbReference type="EMBL" id="WHUT02000012">
    <property type="protein sequence ID" value="NUB46206.1"/>
    <property type="molecule type" value="Genomic_DNA"/>
</dbReference>
<proteinExistence type="predicted"/>
<evidence type="ECO:0000313" key="1">
    <source>
        <dbReference type="EMBL" id="NUB46206.1"/>
    </source>
</evidence>
<protein>
    <submittedName>
        <fullName evidence="1">Uncharacterized protein</fullName>
    </submittedName>
</protein>
<keyword evidence="2" id="KW-1185">Reference proteome</keyword>
<name>A0A8X8KQP7_9RHOB</name>
<accession>A0A8X8KQP7</accession>
<gene>
    <name evidence="1" type="ORF">GEU84_017570</name>
</gene>
<organism evidence="1 2">
    <name type="scientific">Fertoeibacter niger</name>
    <dbReference type="NCBI Taxonomy" id="2656921"/>
    <lineage>
        <taxon>Bacteria</taxon>
        <taxon>Pseudomonadati</taxon>
        <taxon>Pseudomonadota</taxon>
        <taxon>Alphaproteobacteria</taxon>
        <taxon>Rhodobacterales</taxon>
        <taxon>Paracoccaceae</taxon>
        <taxon>Fertoeibacter</taxon>
    </lineage>
</organism>
<comment type="caution">
    <text evidence="1">The sequence shown here is derived from an EMBL/GenBank/DDBJ whole genome shotgun (WGS) entry which is preliminary data.</text>
</comment>
<sequence>MTQTNAQFQIVENWPAASHLRKKTTGLHLREITKPHRPGRLARLVAAVLAADARYRESQHVDRMCDRMRADIGLPLKGAEPRRLELRVEVMERW</sequence>